<accession>A0A8J2JXU8</accession>
<evidence type="ECO:0000256" key="1">
    <source>
        <dbReference type="SAM" id="Phobius"/>
    </source>
</evidence>
<sequence>IGCYLALLLYTTSVVQTLYITWITLKANTGNIASYFDFLNHCSVNIGFYVHVYVNCFRVDLVEVYVEALQSAPVTVGCQTSIRKAKYIAMYLCAQAMFQTFSWFVTLFQMDVTNFNTLFISSQNAARELFWWDRNATVEPSTLFVAAGFLGRLFNACFINVSLDSFITVQLCCVYFQVSDYFDYILANGNKPADVIKMIDHFKELMQKTNSYIRLYVFQFILMTLTFYAIHCFDGFSEFTPKLWKAQMCMYYCLEFSNFYLMCLIYLKTRQIKNWLWRRSNFMRISIQQLLSTLFDLRECRLGIQLGKFATMTPGFSAAILAQMVSSSMLVKVFLTNK</sequence>
<gene>
    <name evidence="2" type="ORF">AFUS01_LOCUS17658</name>
</gene>
<protein>
    <submittedName>
        <fullName evidence="2">Uncharacterized protein</fullName>
    </submittedName>
</protein>
<feature type="non-terminal residue" evidence="2">
    <location>
        <position position="1"/>
    </location>
</feature>
<keyword evidence="1" id="KW-0472">Membrane</keyword>
<keyword evidence="1" id="KW-0812">Transmembrane</keyword>
<evidence type="ECO:0000313" key="3">
    <source>
        <dbReference type="Proteomes" id="UP000708208"/>
    </source>
</evidence>
<evidence type="ECO:0000313" key="2">
    <source>
        <dbReference type="EMBL" id="CAG7728910.1"/>
    </source>
</evidence>
<dbReference type="EMBL" id="CAJVCH010170426">
    <property type="protein sequence ID" value="CAG7728910.1"/>
    <property type="molecule type" value="Genomic_DNA"/>
</dbReference>
<dbReference type="Proteomes" id="UP000708208">
    <property type="component" value="Unassembled WGS sequence"/>
</dbReference>
<organism evidence="2 3">
    <name type="scientific">Allacma fusca</name>
    <dbReference type="NCBI Taxonomy" id="39272"/>
    <lineage>
        <taxon>Eukaryota</taxon>
        <taxon>Metazoa</taxon>
        <taxon>Ecdysozoa</taxon>
        <taxon>Arthropoda</taxon>
        <taxon>Hexapoda</taxon>
        <taxon>Collembola</taxon>
        <taxon>Symphypleona</taxon>
        <taxon>Sminthuridae</taxon>
        <taxon>Allacma</taxon>
    </lineage>
</organism>
<feature type="transmembrane region" description="Helical" evidence="1">
    <location>
        <begin position="88"/>
        <end position="108"/>
    </location>
</feature>
<keyword evidence="3" id="KW-1185">Reference proteome</keyword>
<reference evidence="2" key="1">
    <citation type="submission" date="2021-06" db="EMBL/GenBank/DDBJ databases">
        <authorList>
            <person name="Hodson N. C."/>
            <person name="Mongue J. A."/>
            <person name="Jaron S. K."/>
        </authorList>
    </citation>
    <scope>NUCLEOTIDE SEQUENCE</scope>
</reference>
<feature type="transmembrane region" description="Helical" evidence="1">
    <location>
        <begin position="215"/>
        <end position="236"/>
    </location>
</feature>
<keyword evidence="1" id="KW-1133">Transmembrane helix</keyword>
<name>A0A8J2JXU8_9HEXA</name>
<comment type="caution">
    <text evidence="2">The sequence shown here is derived from an EMBL/GenBank/DDBJ whole genome shotgun (WGS) entry which is preliminary data.</text>
</comment>
<dbReference type="AlphaFoldDB" id="A0A8J2JXU8"/>
<feature type="transmembrane region" description="Helical" evidence="1">
    <location>
        <begin position="248"/>
        <end position="267"/>
    </location>
</feature>
<proteinExistence type="predicted"/>